<dbReference type="OrthoDB" id="9812065at2"/>
<keyword evidence="2" id="KW-0378">Hydrolase</keyword>
<organism evidence="4 5">
    <name type="scientific">Neolewinella aurantiaca</name>
    <dbReference type="NCBI Taxonomy" id="2602767"/>
    <lineage>
        <taxon>Bacteria</taxon>
        <taxon>Pseudomonadati</taxon>
        <taxon>Bacteroidota</taxon>
        <taxon>Saprospiria</taxon>
        <taxon>Saprospirales</taxon>
        <taxon>Lewinellaceae</taxon>
        <taxon>Neolewinella</taxon>
    </lineage>
</organism>
<accession>A0A5C7FG98</accession>
<sequence>MYLIKTPSVIQKLFPSFHWKVDTPKETPVLYLTFDDGPIPQITPWIQEQLAAFNAKATFFCVGNNARRYPELMEATLAAGHSVGNHTMHHLDGWKSDNLPYFHDVRHCALQVKSSLFRPPYGRLKPAQAQFLTRHYEVVMWDVLSGDFDPELTAEDCFNNVVRNARSGSIVVFHDSLKAEDTVRAVLPRLLKHYAELGYSFEALTPELLTQRKAELAPQLQTA</sequence>
<dbReference type="PANTHER" id="PTHR10587:SF133">
    <property type="entry name" value="CHITIN DEACETYLASE 1-RELATED"/>
    <property type="match status" value="1"/>
</dbReference>
<dbReference type="PROSITE" id="PS51677">
    <property type="entry name" value="NODB"/>
    <property type="match status" value="1"/>
</dbReference>
<dbReference type="InterPro" id="IPR011330">
    <property type="entry name" value="Glyco_hydro/deAcase_b/a-brl"/>
</dbReference>
<reference evidence="4 5" key="1">
    <citation type="submission" date="2019-08" db="EMBL/GenBank/DDBJ databases">
        <title>Lewinella sp. strain SSH13 Genome sequencing and assembly.</title>
        <authorList>
            <person name="Kim I."/>
        </authorList>
    </citation>
    <scope>NUCLEOTIDE SEQUENCE [LARGE SCALE GENOMIC DNA]</scope>
    <source>
        <strain evidence="4 5">SSH13</strain>
    </source>
</reference>
<dbReference type="RefSeq" id="WP_147931333.1">
    <property type="nucleotide sequence ID" value="NZ_VOXD01000020.1"/>
</dbReference>
<protein>
    <submittedName>
        <fullName evidence="4">Polysaccharide deacetylase family protein</fullName>
    </submittedName>
</protein>
<evidence type="ECO:0000256" key="1">
    <source>
        <dbReference type="ARBA" id="ARBA00022723"/>
    </source>
</evidence>
<evidence type="ECO:0000256" key="2">
    <source>
        <dbReference type="ARBA" id="ARBA00022801"/>
    </source>
</evidence>
<dbReference type="EMBL" id="VOXD01000020">
    <property type="protein sequence ID" value="TXF88730.1"/>
    <property type="molecule type" value="Genomic_DNA"/>
</dbReference>
<evidence type="ECO:0000259" key="3">
    <source>
        <dbReference type="PROSITE" id="PS51677"/>
    </source>
</evidence>
<dbReference type="GO" id="GO:0046872">
    <property type="term" value="F:metal ion binding"/>
    <property type="evidence" value="ECO:0007669"/>
    <property type="project" value="UniProtKB-KW"/>
</dbReference>
<feature type="domain" description="NodB homology" evidence="3">
    <location>
        <begin position="28"/>
        <end position="202"/>
    </location>
</feature>
<dbReference type="GO" id="GO:0016020">
    <property type="term" value="C:membrane"/>
    <property type="evidence" value="ECO:0007669"/>
    <property type="project" value="TreeGrafter"/>
</dbReference>
<gene>
    <name evidence="4" type="ORF">FUA23_13780</name>
</gene>
<dbReference type="Pfam" id="PF01522">
    <property type="entry name" value="Polysacc_deac_1"/>
    <property type="match status" value="1"/>
</dbReference>
<dbReference type="PANTHER" id="PTHR10587">
    <property type="entry name" value="GLYCOSYL TRANSFERASE-RELATED"/>
    <property type="match status" value="1"/>
</dbReference>
<dbReference type="GO" id="GO:0005975">
    <property type="term" value="P:carbohydrate metabolic process"/>
    <property type="evidence" value="ECO:0007669"/>
    <property type="project" value="InterPro"/>
</dbReference>
<keyword evidence="1" id="KW-0479">Metal-binding</keyword>
<name>A0A5C7FG98_9BACT</name>
<keyword evidence="5" id="KW-1185">Reference proteome</keyword>
<dbReference type="Proteomes" id="UP000321907">
    <property type="component" value="Unassembled WGS sequence"/>
</dbReference>
<comment type="caution">
    <text evidence="4">The sequence shown here is derived from an EMBL/GenBank/DDBJ whole genome shotgun (WGS) entry which is preliminary data.</text>
</comment>
<evidence type="ECO:0000313" key="5">
    <source>
        <dbReference type="Proteomes" id="UP000321907"/>
    </source>
</evidence>
<proteinExistence type="predicted"/>
<dbReference type="SUPFAM" id="SSF88713">
    <property type="entry name" value="Glycoside hydrolase/deacetylase"/>
    <property type="match status" value="1"/>
</dbReference>
<dbReference type="Gene3D" id="3.20.20.370">
    <property type="entry name" value="Glycoside hydrolase/deacetylase"/>
    <property type="match status" value="1"/>
</dbReference>
<dbReference type="GO" id="GO:0016810">
    <property type="term" value="F:hydrolase activity, acting on carbon-nitrogen (but not peptide) bonds"/>
    <property type="evidence" value="ECO:0007669"/>
    <property type="project" value="InterPro"/>
</dbReference>
<evidence type="ECO:0000313" key="4">
    <source>
        <dbReference type="EMBL" id="TXF88730.1"/>
    </source>
</evidence>
<dbReference type="AlphaFoldDB" id="A0A5C7FG98"/>
<dbReference type="InterPro" id="IPR050248">
    <property type="entry name" value="Polysacc_deacetylase_ArnD"/>
</dbReference>
<dbReference type="InterPro" id="IPR002509">
    <property type="entry name" value="NODB_dom"/>
</dbReference>